<dbReference type="AlphaFoldDB" id="A0A423PYH6"/>
<evidence type="ECO:0000256" key="6">
    <source>
        <dbReference type="PROSITE-ProRule" id="PRU01282"/>
    </source>
</evidence>
<dbReference type="EC" id="1.20.4.1" evidence="4 7"/>
<protein>
    <recommendedName>
        <fullName evidence="5 7">Arsenate reductase</fullName>
        <ecNumber evidence="4 7">1.20.4.1</ecNumber>
    </recommendedName>
</protein>
<evidence type="ECO:0000256" key="3">
    <source>
        <dbReference type="ARBA" id="ARBA00023002"/>
    </source>
</evidence>
<keyword evidence="2" id="KW-0059">Arsenical resistance</keyword>
<dbReference type="GO" id="GO:0008794">
    <property type="term" value="F:arsenate reductase (glutaredoxin) activity"/>
    <property type="evidence" value="ECO:0007669"/>
    <property type="project" value="UniProtKB-UniRule"/>
</dbReference>
<comment type="catalytic activity">
    <reaction evidence="7">
        <text>[glutaredoxin]-dithiol + arsenate + glutathione + H(+) = glutathionyl-S-S-[glutaredoxin] + arsenite + H2O</text>
        <dbReference type="Rhea" id="RHEA:22016"/>
        <dbReference type="Rhea" id="RHEA-COMP:10729"/>
        <dbReference type="Rhea" id="RHEA-COMP:17668"/>
        <dbReference type="ChEBI" id="CHEBI:15377"/>
        <dbReference type="ChEBI" id="CHEBI:15378"/>
        <dbReference type="ChEBI" id="CHEBI:29242"/>
        <dbReference type="ChEBI" id="CHEBI:29950"/>
        <dbReference type="ChEBI" id="CHEBI:48597"/>
        <dbReference type="ChEBI" id="CHEBI:57925"/>
        <dbReference type="ChEBI" id="CHEBI:146199"/>
        <dbReference type="EC" id="1.20.4.1"/>
    </reaction>
</comment>
<dbReference type="Proteomes" id="UP000285310">
    <property type="component" value="Unassembled WGS sequence"/>
</dbReference>
<name>A0A423PYH6_9GAMM</name>
<dbReference type="InParanoid" id="A0A423PYH6"/>
<dbReference type="EMBL" id="AYKG01000011">
    <property type="protein sequence ID" value="ROO30665.1"/>
    <property type="molecule type" value="Genomic_DNA"/>
</dbReference>
<evidence type="ECO:0000256" key="4">
    <source>
        <dbReference type="ARBA" id="ARBA00038969"/>
    </source>
</evidence>
<comment type="similarity">
    <text evidence="1 6 7">Belongs to the ArsC family.</text>
</comment>
<dbReference type="InterPro" id="IPR006660">
    <property type="entry name" value="Arsenate_reductase-like"/>
</dbReference>
<evidence type="ECO:0000313" key="9">
    <source>
        <dbReference type="Proteomes" id="UP000285310"/>
    </source>
</evidence>
<accession>A0A423PYH6</accession>
<dbReference type="NCBIfam" id="TIGR00014">
    <property type="entry name" value="arsC"/>
    <property type="match status" value="1"/>
</dbReference>
<sequence length="136" mass="14477">MTVTIYYKAACGTSRNALAMIRASGEDPEIIEYLDHPLSLAELRALIARLGIAPSELLRAKEAKAAELGLTRAAISDDALLAAMQAHPILINRPVVITDTGAALCRPSERVLALLANPVAVFEKEDGEIVHARHGG</sequence>
<evidence type="ECO:0000256" key="7">
    <source>
        <dbReference type="RuleBase" id="RU362029"/>
    </source>
</evidence>
<comment type="caution">
    <text evidence="8">The sequence shown here is derived from an EMBL/GenBank/DDBJ whole genome shotgun (WGS) entry which is preliminary data.</text>
</comment>
<evidence type="ECO:0000256" key="5">
    <source>
        <dbReference type="ARBA" id="ARBA00039879"/>
    </source>
</evidence>
<dbReference type="Pfam" id="PF03960">
    <property type="entry name" value="ArsC"/>
    <property type="match status" value="1"/>
</dbReference>
<dbReference type="InterPro" id="IPR036249">
    <property type="entry name" value="Thioredoxin-like_sf"/>
</dbReference>
<reference evidence="8 9" key="1">
    <citation type="submission" date="2013-10" db="EMBL/GenBank/DDBJ databases">
        <title>Salinisphaera japonica YTM-1 Genome Sequencing.</title>
        <authorList>
            <person name="Lai Q."/>
            <person name="Li C."/>
            <person name="Shao Z."/>
        </authorList>
    </citation>
    <scope>NUCLEOTIDE SEQUENCE [LARGE SCALE GENOMIC DNA]</scope>
    <source>
        <strain evidence="8 9">YTM-1</strain>
    </source>
</reference>
<dbReference type="PROSITE" id="PS51353">
    <property type="entry name" value="ARSC"/>
    <property type="match status" value="1"/>
</dbReference>
<dbReference type="CDD" id="cd03034">
    <property type="entry name" value="ArsC_ArsC"/>
    <property type="match status" value="1"/>
</dbReference>
<dbReference type="Gene3D" id="3.40.30.10">
    <property type="entry name" value="Glutaredoxin"/>
    <property type="match status" value="1"/>
</dbReference>
<dbReference type="OrthoDB" id="9790554at2"/>
<dbReference type="PANTHER" id="PTHR30041">
    <property type="entry name" value="ARSENATE REDUCTASE"/>
    <property type="match status" value="1"/>
</dbReference>
<dbReference type="RefSeq" id="WP_123657506.1">
    <property type="nucleotide sequence ID" value="NZ_AYKG01000011.1"/>
</dbReference>
<keyword evidence="9" id="KW-1185">Reference proteome</keyword>
<proteinExistence type="inferred from homology"/>
<evidence type="ECO:0000256" key="1">
    <source>
        <dbReference type="ARBA" id="ARBA00007198"/>
    </source>
</evidence>
<dbReference type="InterPro" id="IPR006659">
    <property type="entry name" value="Arsenate_reductase"/>
</dbReference>
<dbReference type="PANTHER" id="PTHR30041:SF5">
    <property type="entry name" value="ARSENATE REDUCTASE-RELATED"/>
    <property type="match status" value="1"/>
</dbReference>
<dbReference type="FunCoup" id="A0A423PYH6">
    <property type="interactions" value="83"/>
</dbReference>
<evidence type="ECO:0000256" key="2">
    <source>
        <dbReference type="ARBA" id="ARBA00022849"/>
    </source>
</evidence>
<keyword evidence="3 7" id="KW-0560">Oxidoreductase</keyword>
<gene>
    <name evidence="8" type="ORF">SAJA_04820</name>
</gene>
<organism evidence="8 9">
    <name type="scientific">Salinisphaera japonica YTM-1</name>
    <dbReference type="NCBI Taxonomy" id="1209778"/>
    <lineage>
        <taxon>Bacteria</taxon>
        <taxon>Pseudomonadati</taxon>
        <taxon>Pseudomonadota</taxon>
        <taxon>Gammaproteobacteria</taxon>
        <taxon>Salinisphaerales</taxon>
        <taxon>Salinisphaeraceae</taxon>
        <taxon>Salinisphaera</taxon>
    </lineage>
</organism>
<dbReference type="GO" id="GO:0046685">
    <property type="term" value="P:response to arsenic-containing substance"/>
    <property type="evidence" value="ECO:0007669"/>
    <property type="project" value="UniProtKB-KW"/>
</dbReference>
<dbReference type="SUPFAM" id="SSF52833">
    <property type="entry name" value="Thioredoxin-like"/>
    <property type="match status" value="1"/>
</dbReference>
<evidence type="ECO:0000313" key="8">
    <source>
        <dbReference type="EMBL" id="ROO30665.1"/>
    </source>
</evidence>